<dbReference type="AlphaFoldDB" id="A0A391NXD9"/>
<proteinExistence type="predicted"/>
<evidence type="ECO:0000313" key="2">
    <source>
        <dbReference type="Proteomes" id="UP000265618"/>
    </source>
</evidence>
<keyword evidence="2" id="KW-1185">Reference proteome</keyword>
<dbReference type="Proteomes" id="UP000265618">
    <property type="component" value="Unassembled WGS sequence"/>
</dbReference>
<organism evidence="1 2">
    <name type="scientific">Kipferlia bialata</name>
    <dbReference type="NCBI Taxonomy" id="797122"/>
    <lineage>
        <taxon>Eukaryota</taxon>
        <taxon>Metamonada</taxon>
        <taxon>Carpediemonas-like organisms</taxon>
        <taxon>Kipferlia</taxon>
    </lineage>
</organism>
<sequence length="198" mass="21557">MGCSMGHIFQDPDSIQIIVTGERGWGREGVLCALRETALLDQTLPPLSKPRSAAGMEMIKMRYKSREVCIFNEEVRSASSTWIMEHLLSSSMRFSLLHIIEGGHLSEGSIEGTKARFAALVNTPLLQRLTSVDVGVLVCVRQGDTDISMNSVVRQLGLVNAAHNIRWSVHLCHEGVDGAGVTGIANALDWVCSLKEVG</sequence>
<dbReference type="EMBL" id="BDIP01002419">
    <property type="protein sequence ID" value="GCA63139.1"/>
    <property type="molecule type" value="Genomic_DNA"/>
</dbReference>
<evidence type="ECO:0000313" key="1">
    <source>
        <dbReference type="EMBL" id="GCA63139.1"/>
    </source>
</evidence>
<protein>
    <submittedName>
        <fullName evidence="1">Uncharacterized protein</fullName>
    </submittedName>
</protein>
<name>A0A391NXD9_9EUKA</name>
<gene>
    <name evidence="1" type="ORF">KIPB_008092</name>
</gene>
<comment type="caution">
    <text evidence="1">The sequence shown here is derived from an EMBL/GenBank/DDBJ whole genome shotgun (WGS) entry which is preliminary data.</text>
</comment>
<reference evidence="1 2" key="1">
    <citation type="journal article" date="2018" name="PLoS ONE">
        <title>The draft genome of Kipferlia bialata reveals reductive genome evolution in fornicate parasites.</title>
        <authorList>
            <person name="Tanifuji G."/>
            <person name="Takabayashi S."/>
            <person name="Kume K."/>
            <person name="Takagi M."/>
            <person name="Nakayama T."/>
            <person name="Kamikawa R."/>
            <person name="Inagaki Y."/>
            <person name="Hashimoto T."/>
        </authorList>
    </citation>
    <scope>NUCLEOTIDE SEQUENCE [LARGE SCALE GENOMIC DNA]</scope>
    <source>
        <strain evidence="1">NY0173</strain>
    </source>
</reference>
<accession>A0A391NXD9</accession>